<dbReference type="PANTHER" id="PTHR11566">
    <property type="entry name" value="DYNAMIN"/>
    <property type="match status" value="1"/>
</dbReference>
<reference evidence="2 3" key="1">
    <citation type="submission" date="2020-02" db="EMBL/GenBank/DDBJ databases">
        <title>Draft genome sequence of Haematococcus lacustris strain NIES-144.</title>
        <authorList>
            <person name="Morimoto D."/>
            <person name="Nakagawa S."/>
            <person name="Yoshida T."/>
            <person name="Sawayama S."/>
        </authorList>
    </citation>
    <scope>NUCLEOTIDE SEQUENCE [LARGE SCALE GENOMIC DNA]</scope>
    <source>
        <strain evidence="2 3">NIES-144</strain>
    </source>
</reference>
<evidence type="ECO:0000313" key="2">
    <source>
        <dbReference type="EMBL" id="GFH14303.1"/>
    </source>
</evidence>
<dbReference type="Proteomes" id="UP000485058">
    <property type="component" value="Unassembled WGS sequence"/>
</dbReference>
<dbReference type="Pfam" id="PF00350">
    <property type="entry name" value="Dynamin_N"/>
    <property type="match status" value="1"/>
</dbReference>
<sequence length="100" mass="10439">MLRYGVPSGVVAGLAASGYGEQSRKITALLAKLADLGAAHEISYPTIVVCGDQSAGKSSIIQRISGIDLPRSSGTCTRCPMEVRMTLSEGGVPWSCKIKI</sequence>
<feature type="non-terminal residue" evidence="2">
    <location>
        <position position="100"/>
    </location>
</feature>
<accession>A0A699YVT0</accession>
<proteinExistence type="predicted"/>
<dbReference type="GO" id="GO:0005874">
    <property type="term" value="C:microtubule"/>
    <property type="evidence" value="ECO:0007669"/>
    <property type="project" value="TreeGrafter"/>
</dbReference>
<organism evidence="2 3">
    <name type="scientific">Haematococcus lacustris</name>
    <name type="common">Green alga</name>
    <name type="synonym">Haematococcus pluvialis</name>
    <dbReference type="NCBI Taxonomy" id="44745"/>
    <lineage>
        <taxon>Eukaryota</taxon>
        <taxon>Viridiplantae</taxon>
        <taxon>Chlorophyta</taxon>
        <taxon>core chlorophytes</taxon>
        <taxon>Chlorophyceae</taxon>
        <taxon>CS clade</taxon>
        <taxon>Chlamydomonadales</taxon>
        <taxon>Haematococcaceae</taxon>
        <taxon>Haematococcus</taxon>
    </lineage>
</organism>
<dbReference type="GO" id="GO:0008017">
    <property type="term" value="F:microtubule binding"/>
    <property type="evidence" value="ECO:0007669"/>
    <property type="project" value="TreeGrafter"/>
</dbReference>
<keyword evidence="3" id="KW-1185">Reference proteome</keyword>
<evidence type="ECO:0000313" key="3">
    <source>
        <dbReference type="Proteomes" id="UP000485058"/>
    </source>
</evidence>
<dbReference type="GO" id="GO:0016020">
    <property type="term" value="C:membrane"/>
    <property type="evidence" value="ECO:0007669"/>
    <property type="project" value="TreeGrafter"/>
</dbReference>
<dbReference type="AlphaFoldDB" id="A0A699YVT0"/>
<gene>
    <name evidence="2" type="ORF">HaLaN_10332</name>
</gene>
<evidence type="ECO:0000259" key="1">
    <source>
        <dbReference type="Pfam" id="PF00350"/>
    </source>
</evidence>
<dbReference type="GO" id="GO:0003924">
    <property type="term" value="F:GTPase activity"/>
    <property type="evidence" value="ECO:0007669"/>
    <property type="project" value="TreeGrafter"/>
</dbReference>
<dbReference type="InterPro" id="IPR045063">
    <property type="entry name" value="Dynamin_N"/>
</dbReference>
<dbReference type="PRINTS" id="PR00195">
    <property type="entry name" value="DYNAMIN"/>
</dbReference>
<dbReference type="EMBL" id="BLLF01000710">
    <property type="protein sequence ID" value="GFH14303.1"/>
    <property type="molecule type" value="Genomic_DNA"/>
</dbReference>
<protein>
    <recommendedName>
        <fullName evidence="1">Dynamin N-terminal domain-containing protein</fullName>
    </recommendedName>
</protein>
<dbReference type="Gene3D" id="3.40.50.300">
    <property type="entry name" value="P-loop containing nucleotide triphosphate hydrolases"/>
    <property type="match status" value="1"/>
</dbReference>
<dbReference type="InterPro" id="IPR027417">
    <property type="entry name" value="P-loop_NTPase"/>
</dbReference>
<dbReference type="SUPFAM" id="SSF52540">
    <property type="entry name" value="P-loop containing nucleoside triphosphate hydrolases"/>
    <property type="match status" value="1"/>
</dbReference>
<dbReference type="InterPro" id="IPR022812">
    <property type="entry name" value="Dynamin"/>
</dbReference>
<name>A0A699YVT0_HAELA</name>
<feature type="non-terminal residue" evidence="2">
    <location>
        <position position="1"/>
    </location>
</feature>
<feature type="domain" description="Dynamin N-terminal" evidence="1">
    <location>
        <begin position="47"/>
        <end position="94"/>
    </location>
</feature>
<comment type="caution">
    <text evidence="2">The sequence shown here is derived from an EMBL/GenBank/DDBJ whole genome shotgun (WGS) entry which is preliminary data.</text>
</comment>
<dbReference type="GO" id="GO:0005737">
    <property type="term" value="C:cytoplasm"/>
    <property type="evidence" value="ECO:0007669"/>
    <property type="project" value="TreeGrafter"/>
</dbReference>